<keyword evidence="1 5" id="KW-0808">Transferase</keyword>
<evidence type="ECO:0000256" key="7">
    <source>
        <dbReference type="RuleBase" id="RU003331"/>
    </source>
</evidence>
<evidence type="ECO:0000256" key="5">
    <source>
        <dbReference type="HAMAP-Rule" id="MF_00235"/>
    </source>
</evidence>
<dbReference type="UniPathway" id="UPA00588">
    <property type="reaction ID" value="UER00649"/>
</dbReference>
<keyword evidence="2 5" id="KW-0545">Nucleotide biosynthesis</keyword>
<feature type="binding site" evidence="5">
    <location>
        <begin position="61"/>
        <end position="63"/>
    </location>
    <ligand>
        <name>AMP</name>
        <dbReference type="ChEBI" id="CHEBI:456215"/>
    </ligand>
</feature>
<evidence type="ECO:0000256" key="3">
    <source>
        <dbReference type="ARBA" id="ARBA00022741"/>
    </source>
</evidence>
<keyword evidence="5 7" id="KW-0067">ATP-binding</keyword>
<feature type="binding site" evidence="5">
    <location>
        <position position="141"/>
    </location>
    <ligand>
        <name>AMP</name>
        <dbReference type="ChEBI" id="CHEBI:456215"/>
    </ligand>
</feature>
<dbReference type="Pfam" id="PF00406">
    <property type="entry name" value="ADK"/>
    <property type="match status" value="1"/>
</dbReference>
<dbReference type="EMBL" id="MFPS01000002">
    <property type="protein sequence ID" value="OGH60181.1"/>
    <property type="molecule type" value="Genomic_DNA"/>
</dbReference>
<gene>
    <name evidence="5" type="primary">adk</name>
    <name evidence="8" type="ORF">A2725_04725</name>
</gene>
<dbReference type="InterPro" id="IPR027417">
    <property type="entry name" value="P-loop_NTPase"/>
</dbReference>
<comment type="caution">
    <text evidence="8">The sequence shown here is derived from an EMBL/GenBank/DDBJ whole genome shotgun (WGS) entry which is preliminary data.</text>
</comment>
<feature type="binding site" evidence="5">
    <location>
        <begin position="12"/>
        <end position="17"/>
    </location>
    <ligand>
        <name>ATP</name>
        <dbReference type="ChEBI" id="CHEBI:30616"/>
    </ligand>
</feature>
<evidence type="ECO:0000256" key="2">
    <source>
        <dbReference type="ARBA" id="ARBA00022727"/>
    </source>
</evidence>
<proteinExistence type="inferred from homology"/>
<feature type="binding site" evidence="5">
    <location>
        <position position="97"/>
    </location>
    <ligand>
        <name>AMP</name>
        <dbReference type="ChEBI" id="CHEBI:456215"/>
    </ligand>
</feature>
<name>A0A1F6LLC5_9BACT</name>
<accession>A0A1F6LLC5</accession>
<dbReference type="Proteomes" id="UP000177067">
    <property type="component" value="Unassembled WGS sequence"/>
</dbReference>
<evidence type="ECO:0000256" key="4">
    <source>
        <dbReference type="ARBA" id="ARBA00022777"/>
    </source>
</evidence>
<comment type="catalytic activity">
    <reaction evidence="5 7">
        <text>AMP + ATP = 2 ADP</text>
        <dbReference type="Rhea" id="RHEA:12973"/>
        <dbReference type="ChEBI" id="CHEBI:30616"/>
        <dbReference type="ChEBI" id="CHEBI:456215"/>
        <dbReference type="ChEBI" id="CHEBI:456216"/>
        <dbReference type="EC" id="2.7.4.3"/>
    </reaction>
</comment>
<dbReference type="SUPFAM" id="SSF52540">
    <property type="entry name" value="P-loop containing nucleoside triphosphate hydrolases"/>
    <property type="match status" value="1"/>
</dbReference>
<feature type="binding site" evidence="5">
    <location>
        <position position="181"/>
    </location>
    <ligand>
        <name>ATP</name>
        <dbReference type="ChEBI" id="CHEBI:30616"/>
    </ligand>
</feature>
<dbReference type="PRINTS" id="PR00094">
    <property type="entry name" value="ADENYLTKNASE"/>
</dbReference>
<keyword evidence="4 5" id="KW-0418">Kinase</keyword>
<dbReference type="GO" id="GO:0044209">
    <property type="term" value="P:AMP salvage"/>
    <property type="evidence" value="ECO:0007669"/>
    <property type="project" value="UniProtKB-UniRule"/>
</dbReference>
<dbReference type="GO" id="GO:0004017">
    <property type="term" value="F:AMP kinase activity"/>
    <property type="evidence" value="ECO:0007669"/>
    <property type="project" value="UniProtKB-UniRule"/>
</dbReference>
<comment type="function">
    <text evidence="5">Catalyzes the reversible transfer of the terminal phosphate group between ATP and AMP. Plays an important role in cellular energy homeostasis and in adenine nucleotide metabolism.</text>
</comment>
<dbReference type="EC" id="2.7.4.3" evidence="5 7"/>
<comment type="caution">
    <text evidence="5">Lacks conserved residue(s) required for the propagation of feature annotation.</text>
</comment>
<dbReference type="HAMAP" id="MF_00235">
    <property type="entry name" value="Adenylate_kinase_Adk"/>
    <property type="match status" value="1"/>
</dbReference>
<reference evidence="8 9" key="1">
    <citation type="journal article" date="2016" name="Nat. Commun.">
        <title>Thousands of microbial genomes shed light on interconnected biogeochemical processes in an aquifer system.</title>
        <authorList>
            <person name="Anantharaman K."/>
            <person name="Brown C.T."/>
            <person name="Hug L.A."/>
            <person name="Sharon I."/>
            <person name="Castelle C.J."/>
            <person name="Probst A.J."/>
            <person name="Thomas B.C."/>
            <person name="Singh A."/>
            <person name="Wilkins M.J."/>
            <person name="Karaoz U."/>
            <person name="Brodie E.L."/>
            <person name="Williams K.H."/>
            <person name="Hubbard S.S."/>
            <person name="Banfield J.F."/>
        </authorList>
    </citation>
    <scope>NUCLEOTIDE SEQUENCE [LARGE SCALE GENOMIC DNA]</scope>
</reference>
<feature type="binding site" evidence="5">
    <location>
        <position position="133"/>
    </location>
    <ligand>
        <name>ATP</name>
        <dbReference type="ChEBI" id="CHEBI:30616"/>
    </ligand>
</feature>
<sequence length="197" mass="22360">MAKVIILMGVPGSGKGTQAEILAKKLNYGHISTGNLLRKLADDKNADPNDLAMLDDMKDGKLVDDELIYRLVFSEMEKYFLLNKGIILDGAIRSVEQAEKYQRFFEEKGVENNVVVIDVNISDKLSLERLLHRKETSNGLRDDDQLEIMKKRIEEQGNEAIKPILYFYESLGLLKRVSGERSIEEVGKSIMEILDQL</sequence>
<comment type="pathway">
    <text evidence="5">Purine metabolism; AMP biosynthesis via salvage pathway; AMP from ADP: step 1/1.</text>
</comment>
<keyword evidence="5" id="KW-0963">Cytoplasm</keyword>
<keyword evidence="3 5" id="KW-0547">Nucleotide-binding</keyword>
<evidence type="ECO:0000313" key="9">
    <source>
        <dbReference type="Proteomes" id="UP000177067"/>
    </source>
</evidence>
<evidence type="ECO:0000256" key="1">
    <source>
        <dbReference type="ARBA" id="ARBA00022679"/>
    </source>
</evidence>
<dbReference type="AlphaFoldDB" id="A0A1F6LLC5"/>
<dbReference type="InterPro" id="IPR000850">
    <property type="entry name" value="Adenylat/UMP-CMP_kin"/>
</dbReference>
<comment type="subcellular location">
    <subcellularLocation>
        <location evidence="5 7">Cytoplasm</location>
    </subcellularLocation>
</comment>
<protein>
    <recommendedName>
        <fullName evidence="5 7">Adenylate kinase</fullName>
        <shortName evidence="5">AK</shortName>
        <ecNumber evidence="5 7">2.7.4.3</ecNumber>
    </recommendedName>
    <alternativeName>
        <fullName evidence="5">ATP-AMP transphosphorylase</fullName>
    </alternativeName>
    <alternativeName>
        <fullName evidence="5">ATP:AMP phosphotransferase</fullName>
    </alternativeName>
    <alternativeName>
        <fullName evidence="5">Adenylate monophosphate kinase</fullName>
    </alternativeName>
</protein>
<dbReference type="Gene3D" id="3.40.50.300">
    <property type="entry name" value="P-loop containing nucleotide triphosphate hydrolases"/>
    <property type="match status" value="1"/>
</dbReference>
<feature type="binding site" evidence="5">
    <location>
        <position position="152"/>
    </location>
    <ligand>
        <name>AMP</name>
        <dbReference type="ChEBI" id="CHEBI:456215"/>
    </ligand>
</feature>
<dbReference type="PANTHER" id="PTHR23359">
    <property type="entry name" value="NUCLEOTIDE KINASE"/>
    <property type="match status" value="1"/>
</dbReference>
<comment type="subunit">
    <text evidence="5 7">Monomer.</text>
</comment>
<feature type="binding site" evidence="5">
    <location>
        <position position="33"/>
    </location>
    <ligand>
        <name>AMP</name>
        <dbReference type="ChEBI" id="CHEBI:456215"/>
    </ligand>
</feature>
<dbReference type="GO" id="GO:0005524">
    <property type="term" value="F:ATP binding"/>
    <property type="evidence" value="ECO:0007669"/>
    <property type="project" value="UniProtKB-UniRule"/>
</dbReference>
<organism evidence="8 9">
    <name type="scientific">Candidatus Magasanikbacteria bacterium RIFCSPHIGHO2_01_FULL_33_34</name>
    <dbReference type="NCBI Taxonomy" id="1798671"/>
    <lineage>
        <taxon>Bacteria</taxon>
        <taxon>Candidatus Magasanikiibacteriota</taxon>
    </lineage>
</organism>
<comment type="domain">
    <text evidence="5">Consists of three domains, a large central CORE domain and two small peripheral domains, NMPbind and LID, which undergo movements during catalysis. The LID domain closes over the site of phosphoryl transfer upon ATP binding. Assembling and dissambling the active center during each catalytic cycle provides an effective means to prevent ATP hydrolysis.</text>
</comment>
<comment type="similarity">
    <text evidence="5 6">Belongs to the adenylate kinase family.</text>
</comment>
<evidence type="ECO:0000256" key="6">
    <source>
        <dbReference type="RuleBase" id="RU003330"/>
    </source>
</evidence>
<evidence type="ECO:0000313" key="8">
    <source>
        <dbReference type="EMBL" id="OGH60181.1"/>
    </source>
</evidence>
<feature type="binding site" evidence="5">
    <location>
        <position position="38"/>
    </location>
    <ligand>
        <name>AMP</name>
        <dbReference type="ChEBI" id="CHEBI:456215"/>
    </ligand>
</feature>
<dbReference type="GO" id="GO:0005737">
    <property type="term" value="C:cytoplasm"/>
    <property type="evidence" value="ECO:0007669"/>
    <property type="project" value="UniProtKB-SubCell"/>
</dbReference>
<dbReference type="CDD" id="cd01428">
    <property type="entry name" value="ADK"/>
    <property type="match status" value="1"/>
</dbReference>